<gene>
    <name evidence="1" type="ORF">GCM10010862_23360</name>
</gene>
<evidence type="ECO:0008006" key="3">
    <source>
        <dbReference type="Google" id="ProtNLM"/>
    </source>
</evidence>
<dbReference type="SUPFAM" id="SSF54909">
    <property type="entry name" value="Dimeric alpha+beta barrel"/>
    <property type="match status" value="1"/>
</dbReference>
<dbReference type="EMBL" id="BSNS01000011">
    <property type="protein sequence ID" value="GLQ55077.1"/>
    <property type="molecule type" value="Genomic_DNA"/>
</dbReference>
<accession>A0ABQ5W516</accession>
<organism evidence="1 2">
    <name type="scientific">Devosia nitrariae</name>
    <dbReference type="NCBI Taxonomy" id="2071872"/>
    <lineage>
        <taxon>Bacteria</taxon>
        <taxon>Pseudomonadati</taxon>
        <taxon>Pseudomonadota</taxon>
        <taxon>Alphaproteobacteria</taxon>
        <taxon>Hyphomicrobiales</taxon>
        <taxon>Devosiaceae</taxon>
        <taxon>Devosia</taxon>
    </lineage>
</organism>
<proteinExistence type="predicted"/>
<dbReference type="RefSeq" id="WP_284340516.1">
    <property type="nucleotide sequence ID" value="NZ_BSNS01000011.1"/>
</dbReference>
<protein>
    <recommendedName>
        <fullName evidence="3">YCII-related domain-containing protein</fullName>
    </recommendedName>
</protein>
<evidence type="ECO:0000313" key="1">
    <source>
        <dbReference type="EMBL" id="GLQ55077.1"/>
    </source>
</evidence>
<keyword evidence="2" id="KW-1185">Reference proteome</keyword>
<name>A0ABQ5W516_9HYPH</name>
<sequence>MPKYLFGYHGGGTPETPEEGERIMAAGNKWFEGLGPAVVDIGNPIGMSRTINGNGSVSDGGGVNPVTGYSLVEASDLDAAVAMAKGCPIFENGGSIQVGEALEM</sequence>
<evidence type="ECO:0000313" key="2">
    <source>
        <dbReference type="Proteomes" id="UP001156691"/>
    </source>
</evidence>
<reference evidence="2" key="1">
    <citation type="journal article" date="2019" name="Int. J. Syst. Evol. Microbiol.">
        <title>The Global Catalogue of Microorganisms (GCM) 10K type strain sequencing project: providing services to taxonomists for standard genome sequencing and annotation.</title>
        <authorList>
            <consortium name="The Broad Institute Genomics Platform"/>
            <consortium name="The Broad Institute Genome Sequencing Center for Infectious Disease"/>
            <person name="Wu L."/>
            <person name="Ma J."/>
        </authorList>
    </citation>
    <scope>NUCLEOTIDE SEQUENCE [LARGE SCALE GENOMIC DNA]</scope>
    <source>
        <strain evidence="2">NBRC 112416</strain>
    </source>
</reference>
<dbReference type="Gene3D" id="3.30.70.1060">
    <property type="entry name" value="Dimeric alpha+beta barrel"/>
    <property type="match status" value="1"/>
</dbReference>
<comment type="caution">
    <text evidence="1">The sequence shown here is derived from an EMBL/GenBank/DDBJ whole genome shotgun (WGS) entry which is preliminary data.</text>
</comment>
<dbReference type="Proteomes" id="UP001156691">
    <property type="component" value="Unassembled WGS sequence"/>
</dbReference>
<dbReference type="InterPro" id="IPR011008">
    <property type="entry name" value="Dimeric_a/b-barrel"/>
</dbReference>